<dbReference type="AlphaFoldDB" id="A0A6H9WBS1"/>
<dbReference type="RefSeq" id="WP_158029308.1">
    <property type="nucleotide sequence ID" value="NZ_BMHG01000001.1"/>
</dbReference>
<protein>
    <submittedName>
        <fullName evidence="2">NAD(P)H-binding protein</fullName>
    </submittedName>
</protein>
<evidence type="ECO:0000259" key="1">
    <source>
        <dbReference type="Pfam" id="PF13460"/>
    </source>
</evidence>
<keyword evidence="3" id="KW-1185">Reference proteome</keyword>
<dbReference type="PANTHER" id="PTHR15020">
    <property type="entry name" value="FLAVIN REDUCTASE-RELATED"/>
    <property type="match status" value="1"/>
</dbReference>
<gene>
    <name evidence="2" type="ORF">F8O04_10340</name>
</gene>
<dbReference type="PANTHER" id="PTHR15020:SF50">
    <property type="entry name" value="UPF0659 PROTEIN YMR090W"/>
    <property type="match status" value="1"/>
</dbReference>
<evidence type="ECO:0000313" key="2">
    <source>
        <dbReference type="EMBL" id="KAB1648113.1"/>
    </source>
</evidence>
<sequence length="216" mass="22728">MKVAIVGGHGQIALRLTQLLHAHQHEVVGLIRNPDHQGDVRAHGGEPWVVDLERSHTGEVAMGLSGADAIVFAAGAGPGSGAARKITMDRDGAVLTADAARLAGIKRLVIVSSINADRHDGESDDVFQVYLRAKAEADDEIRARADLEYTIVRPGSLTNDAGTGHVTVGQGLDASPVTRDDVALVLREALEQRAAIRMQFDLVNGDTPVGEAVASL</sequence>
<dbReference type="OrthoDB" id="4248066at2"/>
<dbReference type="Gene3D" id="3.40.50.720">
    <property type="entry name" value="NAD(P)-binding Rossmann-like Domain"/>
    <property type="match status" value="1"/>
</dbReference>
<feature type="domain" description="NAD(P)-binding" evidence="1">
    <location>
        <begin position="7"/>
        <end position="192"/>
    </location>
</feature>
<proteinExistence type="predicted"/>
<name>A0A6H9WBS1_9MICO</name>
<dbReference type="Proteomes" id="UP000431744">
    <property type="component" value="Unassembled WGS sequence"/>
</dbReference>
<dbReference type="SUPFAM" id="SSF51735">
    <property type="entry name" value="NAD(P)-binding Rossmann-fold domains"/>
    <property type="match status" value="1"/>
</dbReference>
<dbReference type="Pfam" id="PF13460">
    <property type="entry name" value="NAD_binding_10"/>
    <property type="match status" value="1"/>
</dbReference>
<dbReference type="InterPro" id="IPR016040">
    <property type="entry name" value="NAD(P)-bd_dom"/>
</dbReference>
<organism evidence="2 3">
    <name type="scientific">Pseudoclavibacter endophyticus</name>
    <dbReference type="NCBI Taxonomy" id="1778590"/>
    <lineage>
        <taxon>Bacteria</taxon>
        <taxon>Bacillati</taxon>
        <taxon>Actinomycetota</taxon>
        <taxon>Actinomycetes</taxon>
        <taxon>Micrococcales</taxon>
        <taxon>Microbacteriaceae</taxon>
        <taxon>Pseudoclavibacter</taxon>
    </lineage>
</organism>
<comment type="caution">
    <text evidence="2">The sequence shown here is derived from an EMBL/GenBank/DDBJ whole genome shotgun (WGS) entry which is preliminary data.</text>
</comment>
<dbReference type="EMBL" id="WBJY01000002">
    <property type="protein sequence ID" value="KAB1648113.1"/>
    <property type="molecule type" value="Genomic_DNA"/>
</dbReference>
<reference evidence="2 3" key="1">
    <citation type="submission" date="2019-09" db="EMBL/GenBank/DDBJ databases">
        <title>Phylogeny of genus Pseudoclavibacter and closely related genus.</title>
        <authorList>
            <person name="Li Y."/>
        </authorList>
    </citation>
    <scope>NUCLEOTIDE SEQUENCE [LARGE SCALE GENOMIC DNA]</scope>
    <source>
        <strain evidence="2 3">EGI 60007</strain>
    </source>
</reference>
<dbReference type="InterPro" id="IPR036291">
    <property type="entry name" value="NAD(P)-bd_dom_sf"/>
</dbReference>
<evidence type="ECO:0000313" key="3">
    <source>
        <dbReference type="Proteomes" id="UP000431744"/>
    </source>
</evidence>
<accession>A0A6H9WBS1</accession>